<dbReference type="PRINTS" id="PR01438">
    <property type="entry name" value="UNVRSLSTRESS"/>
</dbReference>
<feature type="compositionally biased region" description="Low complexity" evidence="1">
    <location>
        <begin position="175"/>
        <end position="194"/>
    </location>
</feature>
<feature type="compositionally biased region" description="Polar residues" evidence="1">
    <location>
        <begin position="408"/>
        <end position="418"/>
    </location>
</feature>
<accession>A0A8G0L7T3</accession>
<dbReference type="EMBL" id="CP075865">
    <property type="protein sequence ID" value="QYS95742.1"/>
    <property type="molecule type" value="Genomic_DNA"/>
</dbReference>
<reference evidence="3 4" key="1">
    <citation type="journal article" date="2021" name="BMC Genomics">
        <title>Telomere-to-telomere genome assembly of asparaginase-producing Trichoderma simmonsii.</title>
        <authorList>
            <person name="Chung D."/>
            <person name="Kwon Y.M."/>
            <person name="Yang Y."/>
        </authorList>
    </citation>
    <scope>NUCLEOTIDE SEQUENCE [LARGE SCALE GENOMIC DNA]</scope>
    <source>
        <strain evidence="3 4">GH-Sj1</strain>
    </source>
</reference>
<feature type="compositionally biased region" description="Basic and acidic residues" evidence="1">
    <location>
        <begin position="303"/>
        <end position="314"/>
    </location>
</feature>
<dbReference type="PANTHER" id="PTHR46100">
    <property type="entry name" value="IMP2'P"/>
    <property type="match status" value="1"/>
</dbReference>
<dbReference type="AlphaFoldDB" id="A0A8G0L7T3"/>
<feature type="compositionally biased region" description="Acidic residues" evidence="1">
    <location>
        <begin position="327"/>
        <end position="338"/>
    </location>
</feature>
<feature type="compositionally biased region" description="Polar residues" evidence="1">
    <location>
        <begin position="69"/>
        <end position="85"/>
    </location>
</feature>
<evidence type="ECO:0000259" key="2">
    <source>
        <dbReference type="Pfam" id="PF00582"/>
    </source>
</evidence>
<dbReference type="Gene3D" id="3.40.50.620">
    <property type="entry name" value="HUPs"/>
    <property type="match status" value="1"/>
</dbReference>
<feature type="region of interest" description="Disordered" evidence="1">
    <location>
        <begin position="31"/>
        <end position="267"/>
    </location>
</feature>
<sequence>MANNNNNKFLPMSIDAMLDMERQEVLALLERSNEAPAPPARGGRSDSPYAARSPVRSMLDIAEEEIPPGSTSSSSNRTPTATQGPVRSMLDVDAPPSPQLVRSMLDVSGPVPDSPRRTGRSSTPSSPLMPPSEPFRPQQSSSLAPHPRSRSDASIKFAEPARGRRNDPIANYQFSSIYSHGSGSQSSVKWSSSRNSKRESGGSLGDVLRGSDSGLQLPADRGRSPFGGNRLFNNKSKSPQTQNRRWGSRSRSPATFSTPQLPPGQALLNDGKVVNLNNAYRKLSDANLIQSSGSLAQLAMRKKSGEAGEGRLVKDYVGPDGEQLGSSDEEEEESSEDEDRGRKKSPRSLIHDTEPDSKQPAAGGSSQPGGRQALSLLAAAEQERSQVASQQAQYQYRSLFEEPEIKVTTATGDTTKPSKANRGVHPATSYDQGPPSRTPSVMDSDEEADMDDIKRAQNLSFNMTNILETPEAHRAIRIIYRGDYTRMVQAAEEENHRLRKYLVATDLSDESTHALEWAIGTVLRDGDTLVAIYCIDEETGIVTGEGSLVPDESKAMKEQAAAINLMANTKLVPGQVNLVSEFKRSSGFYLRSDSNAGTPSGSPAPLYRGDRYKAEQERNRAVQEITDKVLRLLRKTRLQVRVIVEVLHCKNPRHLVTEVIDLVNPTLVVIGSRGRSALKGYVSCLSFISRRGGFANQRRSVILGSFSNYLVTKSSVPVMVARKKLRKQSKYKRTPVKQVNNISNPTARSLANAKVD</sequence>
<feature type="region of interest" description="Disordered" evidence="1">
    <location>
        <begin position="407"/>
        <end position="448"/>
    </location>
</feature>
<dbReference type="InterPro" id="IPR006015">
    <property type="entry name" value="Universal_stress_UspA"/>
</dbReference>
<keyword evidence="4" id="KW-1185">Reference proteome</keyword>
<dbReference type="CDD" id="cd23659">
    <property type="entry name" value="USP_At3g01520-like"/>
    <property type="match status" value="1"/>
</dbReference>
<feature type="domain" description="UspA" evidence="2">
    <location>
        <begin position="610"/>
        <end position="722"/>
    </location>
</feature>
<feature type="compositionally biased region" description="Basic and acidic residues" evidence="1">
    <location>
        <begin position="149"/>
        <end position="167"/>
    </location>
</feature>
<evidence type="ECO:0000313" key="3">
    <source>
        <dbReference type="EMBL" id="QYS95742.1"/>
    </source>
</evidence>
<gene>
    <name evidence="3" type="ORF">H0G86_003017</name>
</gene>
<protein>
    <recommendedName>
        <fullName evidence="2">UspA domain-containing protein</fullName>
    </recommendedName>
</protein>
<dbReference type="PANTHER" id="PTHR46100:SF4">
    <property type="entry name" value="USPA DOMAIN-CONTAINING PROTEIN"/>
    <property type="match status" value="1"/>
</dbReference>
<dbReference type="InterPro" id="IPR006016">
    <property type="entry name" value="UspA"/>
</dbReference>
<feature type="domain" description="UspA" evidence="2">
    <location>
        <begin position="499"/>
        <end position="575"/>
    </location>
</feature>
<evidence type="ECO:0000256" key="1">
    <source>
        <dbReference type="SAM" id="MobiDB-lite"/>
    </source>
</evidence>
<dbReference type="InterPro" id="IPR014729">
    <property type="entry name" value="Rossmann-like_a/b/a_fold"/>
</dbReference>
<proteinExistence type="predicted"/>
<name>A0A8G0L7T3_9HYPO</name>
<feature type="region of interest" description="Disordered" evidence="1">
    <location>
        <begin position="300"/>
        <end position="370"/>
    </location>
</feature>
<feature type="compositionally biased region" description="Polar residues" evidence="1">
    <location>
        <begin position="231"/>
        <end position="259"/>
    </location>
</feature>
<organism evidence="3 4">
    <name type="scientific">Trichoderma simmonsii</name>
    <dbReference type="NCBI Taxonomy" id="1491479"/>
    <lineage>
        <taxon>Eukaryota</taxon>
        <taxon>Fungi</taxon>
        <taxon>Dikarya</taxon>
        <taxon>Ascomycota</taxon>
        <taxon>Pezizomycotina</taxon>
        <taxon>Sordariomycetes</taxon>
        <taxon>Hypocreomycetidae</taxon>
        <taxon>Hypocreales</taxon>
        <taxon>Hypocreaceae</taxon>
        <taxon>Trichoderma</taxon>
    </lineage>
</organism>
<dbReference type="Pfam" id="PF00582">
    <property type="entry name" value="Usp"/>
    <property type="match status" value="2"/>
</dbReference>
<evidence type="ECO:0000313" key="4">
    <source>
        <dbReference type="Proteomes" id="UP000826661"/>
    </source>
</evidence>
<dbReference type="SUPFAM" id="SSF52402">
    <property type="entry name" value="Adenine nucleotide alpha hydrolases-like"/>
    <property type="match status" value="1"/>
</dbReference>
<dbReference type="Proteomes" id="UP000826661">
    <property type="component" value="Chromosome II"/>
</dbReference>